<gene>
    <name evidence="1" type="ORF">W5A_04494</name>
</gene>
<dbReference type="STRING" id="946077.W5A_04494"/>
<dbReference type="Proteomes" id="UP000005938">
    <property type="component" value="Unassembled WGS sequence"/>
</dbReference>
<name>I0WIF9_9FLAO</name>
<sequence length="108" mass="13301">MILVFRYIFSPRFSGLAFWPFIVVKNTELTKDSVVILHERIHLKQQAELLVLLFYIWYILEWLYRSACHKSFYLGYKNISFEREAYTHETNSLYLKNRRKYAFLQYMK</sequence>
<comment type="caution">
    <text evidence="1">The sequence shown here is derived from an EMBL/GenBank/DDBJ whole genome shotgun (WGS) entry which is preliminary data.</text>
</comment>
<evidence type="ECO:0000313" key="2">
    <source>
        <dbReference type="Proteomes" id="UP000005938"/>
    </source>
</evidence>
<evidence type="ECO:0000313" key="1">
    <source>
        <dbReference type="EMBL" id="EID76175.1"/>
    </source>
</evidence>
<organism evidence="1 2">
    <name type="scientific">Imtechella halotolerans K1</name>
    <dbReference type="NCBI Taxonomy" id="946077"/>
    <lineage>
        <taxon>Bacteria</taxon>
        <taxon>Pseudomonadati</taxon>
        <taxon>Bacteroidota</taxon>
        <taxon>Flavobacteriia</taxon>
        <taxon>Flavobacteriales</taxon>
        <taxon>Flavobacteriaceae</taxon>
        <taxon>Imtechella</taxon>
    </lineage>
</organism>
<protein>
    <recommendedName>
        <fullName evidence="3">Peptidase M56 domain-containing protein</fullName>
    </recommendedName>
</protein>
<dbReference type="EMBL" id="AJJU01000003">
    <property type="protein sequence ID" value="EID76175.1"/>
    <property type="molecule type" value="Genomic_DNA"/>
</dbReference>
<keyword evidence="2" id="KW-1185">Reference proteome</keyword>
<dbReference type="eggNOG" id="ENOG5032RMQ">
    <property type="taxonomic scope" value="Bacteria"/>
</dbReference>
<accession>I0WIF9</accession>
<proteinExistence type="predicted"/>
<reference evidence="1 2" key="1">
    <citation type="journal article" date="2012" name="J. Bacteriol.">
        <title>Genome Sequence of the Halotolerant Bacterium Imtechella halotolerans K1T.</title>
        <authorList>
            <person name="Kumar S."/>
            <person name="Vikram S."/>
            <person name="Subramanian S."/>
            <person name="Raghava G.P."/>
            <person name="Pinnaka A.K."/>
        </authorList>
    </citation>
    <scope>NUCLEOTIDE SEQUENCE [LARGE SCALE GENOMIC DNA]</scope>
    <source>
        <strain evidence="1 2">K1</strain>
    </source>
</reference>
<dbReference type="AlphaFoldDB" id="I0WIF9"/>
<evidence type="ECO:0008006" key="3">
    <source>
        <dbReference type="Google" id="ProtNLM"/>
    </source>
</evidence>